<dbReference type="GO" id="GO:0015889">
    <property type="term" value="P:cobalamin transport"/>
    <property type="evidence" value="ECO:0007669"/>
    <property type="project" value="UniProtKB-UniRule"/>
</dbReference>
<keyword evidence="7 9" id="KW-1133">Transmembrane helix</keyword>
<evidence type="ECO:0000313" key="10">
    <source>
        <dbReference type="EMBL" id="KNC94507.1"/>
    </source>
</evidence>
<dbReference type="RefSeq" id="WP_049856362.1">
    <property type="nucleotide sequence ID" value="NZ_JNGI01000025.1"/>
</dbReference>
<protein>
    <recommendedName>
        <fullName evidence="9">Vitamin B12 import system permease protein BtuC</fullName>
    </recommendedName>
</protein>
<feature type="transmembrane region" description="Helical" evidence="9">
    <location>
        <begin position="145"/>
        <end position="168"/>
    </location>
</feature>
<dbReference type="InterPro" id="IPR000522">
    <property type="entry name" value="ABC_transptr_permease_BtuC"/>
</dbReference>
<keyword evidence="5" id="KW-0997">Cell inner membrane</keyword>
<dbReference type="Proteomes" id="UP000037393">
    <property type="component" value="Unassembled WGS sequence"/>
</dbReference>
<gene>
    <name evidence="9" type="primary">btuC</name>
    <name evidence="10" type="ORF">GM31_13970</name>
</gene>
<dbReference type="FunFam" id="1.10.3470.10:FF:000001">
    <property type="entry name" value="Vitamin B12 ABC transporter permease BtuC"/>
    <property type="match status" value="1"/>
</dbReference>
<comment type="function">
    <text evidence="9">Part of the ABC transporter complex BtuCDF involved in vitamin B12 import. Involved in the translocation of the substrate across the membrane.</text>
</comment>
<feature type="transmembrane region" description="Helical" evidence="9">
    <location>
        <begin position="188"/>
        <end position="206"/>
    </location>
</feature>
<evidence type="ECO:0000256" key="3">
    <source>
        <dbReference type="ARBA" id="ARBA00022448"/>
    </source>
</evidence>
<keyword evidence="6 9" id="KW-0812">Transmembrane</keyword>
<evidence type="ECO:0000256" key="8">
    <source>
        <dbReference type="ARBA" id="ARBA00023136"/>
    </source>
</evidence>
<dbReference type="NCBIfam" id="NF003001">
    <property type="entry name" value="PRK03784.1"/>
    <property type="match status" value="1"/>
</dbReference>
<evidence type="ECO:0000256" key="9">
    <source>
        <dbReference type="HAMAP-Rule" id="MF_01004"/>
    </source>
</evidence>
<feature type="transmembrane region" description="Helical" evidence="9">
    <location>
        <begin position="274"/>
        <end position="297"/>
    </location>
</feature>
<feature type="transmembrane region" description="Helical" evidence="9">
    <location>
        <begin position="237"/>
        <end position="262"/>
    </location>
</feature>
<dbReference type="Pfam" id="PF01032">
    <property type="entry name" value="FecCD"/>
    <property type="match status" value="1"/>
</dbReference>
<keyword evidence="8 9" id="KW-0472">Membrane</keyword>
<comment type="subunit">
    <text evidence="9">The complex is composed of two ATP-binding proteins (BtuD), two transmembrane proteins (BtuC) and a solute-binding protein (BtuF).</text>
</comment>
<feature type="transmembrane region" description="Helical" evidence="9">
    <location>
        <begin position="114"/>
        <end position="133"/>
    </location>
</feature>
<dbReference type="InterPro" id="IPR023691">
    <property type="entry name" value="ABC_transptr_BtuC"/>
</dbReference>
<dbReference type="OrthoDB" id="9055647at2"/>
<dbReference type="InterPro" id="IPR037294">
    <property type="entry name" value="ABC_BtuC-like"/>
</dbReference>
<comment type="similarity">
    <text evidence="2 9">Belongs to the binding-protein-dependent transport system permease family. FecCD subfamily.</text>
</comment>
<evidence type="ECO:0000256" key="7">
    <source>
        <dbReference type="ARBA" id="ARBA00022989"/>
    </source>
</evidence>
<evidence type="ECO:0000256" key="6">
    <source>
        <dbReference type="ARBA" id="ARBA00022692"/>
    </source>
</evidence>
<proteinExistence type="inferred from homology"/>
<dbReference type="AlphaFoldDB" id="A0A0L0GZX9"/>
<comment type="caution">
    <text evidence="10">The sequence shown here is derived from an EMBL/GenBank/DDBJ whole genome shotgun (WGS) entry which is preliminary data.</text>
</comment>
<dbReference type="SUPFAM" id="SSF81345">
    <property type="entry name" value="ABC transporter involved in vitamin B12 uptake, BtuC"/>
    <property type="match status" value="1"/>
</dbReference>
<dbReference type="Gene3D" id="1.10.3470.10">
    <property type="entry name" value="ABC transporter involved in vitamin B12 uptake, BtuC"/>
    <property type="match status" value="1"/>
</dbReference>
<dbReference type="STRING" id="379893.GCA_001297775_01377"/>
<sequence length="326" mass="34975">MLSWVRLQQQRNRRWLLTLLLILIAATMLSLCAGDQWIAPANWFGTKGQLFIWQIRLPRTLAVLLVGAALALSGAIMQALFENPLAEPGLLGVSNGAGVGLIVAVLLGHGLLPGWALGLCAIAGALLITFILLRFARRHLSTSRLLLAGVALGIICSAIMTWAVYFSTAFDLRQLMYWMMGGFGGVDWQQLWLMIALIPVMVWVSAQSRPLNLLALGEVSARQLGLPLWLWRKLLVIATGWLVGVSVALAGAIGFIGLVIPHILRLCGLTDHRVLLPACVLAGGSALLLADVVARLALSAAELPIGVVTATLGAPVFIWLLLKTGR</sequence>
<comment type="subcellular location">
    <subcellularLocation>
        <location evidence="1 9">Cell membrane</location>
        <topology evidence="1 9">Multi-pass membrane protein</topology>
    </subcellularLocation>
</comment>
<dbReference type="GO" id="GO:0090482">
    <property type="term" value="F:vitamin transmembrane transporter activity"/>
    <property type="evidence" value="ECO:0007669"/>
    <property type="project" value="UniProtKB-UniRule"/>
</dbReference>
<name>A0A0L0GZX9_9ENTR</name>
<evidence type="ECO:0000256" key="4">
    <source>
        <dbReference type="ARBA" id="ARBA00022475"/>
    </source>
</evidence>
<dbReference type="PANTHER" id="PTHR30472:SF29">
    <property type="entry name" value="VITAMIN B12 IMPORT SYSTEM PERMEASE PROTEIN BTUC"/>
    <property type="match status" value="1"/>
</dbReference>
<evidence type="ECO:0000313" key="11">
    <source>
        <dbReference type="Proteomes" id="UP000037393"/>
    </source>
</evidence>
<keyword evidence="11" id="KW-1185">Reference proteome</keyword>
<dbReference type="CDD" id="cd06550">
    <property type="entry name" value="TM_ABC_iron-siderophores_like"/>
    <property type="match status" value="1"/>
</dbReference>
<accession>A0A0L0GZX9</accession>
<feature type="transmembrane region" description="Helical" evidence="9">
    <location>
        <begin position="303"/>
        <end position="322"/>
    </location>
</feature>
<reference evidence="10 11" key="1">
    <citation type="journal article" date="2015" name="Appl. Environ. Microbiol.">
        <title>The Enterobacterium Trabulsiella odontotermitis Presents Novel Adaptations Related to Its Association with Fungus-Growing Termites.</title>
        <authorList>
            <person name="Sapountzis P."/>
            <person name="Gruntjes T."/>
            <person name="Otani S."/>
            <person name="Estevez J."/>
            <person name="da Costa R.R."/>
            <person name="Plunkett G.3rd."/>
            <person name="Perna N.T."/>
            <person name="Poulsen M."/>
        </authorList>
    </citation>
    <scope>NUCLEOTIDE SEQUENCE [LARGE SCALE GENOMIC DNA]</scope>
    <source>
        <strain evidence="10 11">12</strain>
    </source>
</reference>
<feature type="transmembrane region" description="Helical" evidence="9">
    <location>
        <begin position="89"/>
        <end position="108"/>
    </location>
</feature>
<feature type="transmembrane region" description="Helical" evidence="9">
    <location>
        <begin position="58"/>
        <end position="77"/>
    </location>
</feature>
<keyword evidence="4 9" id="KW-1003">Cell membrane</keyword>
<dbReference type="EMBL" id="JNGI01000025">
    <property type="protein sequence ID" value="KNC94507.1"/>
    <property type="molecule type" value="Genomic_DNA"/>
</dbReference>
<dbReference type="PATRIC" id="fig|379893.4.peg.2835"/>
<evidence type="ECO:0000256" key="2">
    <source>
        <dbReference type="ARBA" id="ARBA00007935"/>
    </source>
</evidence>
<keyword evidence="3 9" id="KW-0813">Transport</keyword>
<organism evidence="10 11">
    <name type="scientific">Trabulsiella odontotermitis</name>
    <dbReference type="NCBI Taxonomy" id="379893"/>
    <lineage>
        <taxon>Bacteria</taxon>
        <taxon>Pseudomonadati</taxon>
        <taxon>Pseudomonadota</taxon>
        <taxon>Gammaproteobacteria</taxon>
        <taxon>Enterobacterales</taxon>
        <taxon>Enterobacteriaceae</taxon>
        <taxon>Trabulsiella</taxon>
    </lineage>
</organism>
<evidence type="ECO:0000256" key="5">
    <source>
        <dbReference type="ARBA" id="ARBA00022519"/>
    </source>
</evidence>
<dbReference type="PANTHER" id="PTHR30472">
    <property type="entry name" value="FERRIC ENTEROBACTIN TRANSPORT SYSTEM PERMEASE PROTEIN"/>
    <property type="match status" value="1"/>
</dbReference>
<evidence type="ECO:0000256" key="1">
    <source>
        <dbReference type="ARBA" id="ARBA00004651"/>
    </source>
</evidence>
<dbReference type="HAMAP" id="MF_01004">
    <property type="entry name" value="BtuC"/>
    <property type="match status" value="1"/>
</dbReference>
<dbReference type="GO" id="GO:0005886">
    <property type="term" value="C:plasma membrane"/>
    <property type="evidence" value="ECO:0007669"/>
    <property type="project" value="UniProtKB-SubCell"/>
</dbReference>